<evidence type="ECO:0000313" key="16">
    <source>
        <dbReference type="Proteomes" id="UP000016160"/>
    </source>
</evidence>
<feature type="domain" description="Fumarate reductase/succinate dehydrogenase flavoprotein-like C-terminal" evidence="14">
    <location>
        <begin position="443"/>
        <end position="522"/>
    </location>
</feature>
<keyword evidence="5 12" id="KW-0285">Flavoprotein</keyword>
<dbReference type="Pfam" id="PF02910">
    <property type="entry name" value="Succ_DH_flav_C"/>
    <property type="match status" value="1"/>
</dbReference>
<gene>
    <name evidence="15" type="ORF">BN863_7390</name>
</gene>
<comment type="catalytic activity">
    <reaction evidence="9">
        <text>L-aspartate + O2 = iminosuccinate + H2O2</text>
        <dbReference type="Rhea" id="RHEA:25876"/>
        <dbReference type="ChEBI" id="CHEBI:15379"/>
        <dbReference type="ChEBI" id="CHEBI:16240"/>
        <dbReference type="ChEBI" id="CHEBI:29991"/>
        <dbReference type="ChEBI" id="CHEBI:77875"/>
        <dbReference type="EC" id="1.4.3.16"/>
    </reaction>
    <physiologicalReaction direction="left-to-right" evidence="9">
        <dbReference type="Rhea" id="RHEA:25877"/>
    </physiologicalReaction>
</comment>
<dbReference type="PATRIC" id="fig|1347342.6.peg.745"/>
<dbReference type="FunFam" id="3.90.700.10:FF:000002">
    <property type="entry name" value="L-aspartate oxidase"/>
    <property type="match status" value="1"/>
</dbReference>
<comment type="function">
    <text evidence="12">Catalyzes the oxidation of L-aspartate to iminoaspartate.</text>
</comment>
<accession>T2KJ54</accession>
<dbReference type="Proteomes" id="UP000016160">
    <property type="component" value="Chromosome"/>
</dbReference>
<feature type="domain" description="FAD-dependent oxidoreductase 2 FAD-binding" evidence="13">
    <location>
        <begin position="7"/>
        <end position="394"/>
    </location>
</feature>
<evidence type="ECO:0000259" key="13">
    <source>
        <dbReference type="Pfam" id="PF00890"/>
    </source>
</evidence>
<dbReference type="OrthoDB" id="9806724at2"/>
<dbReference type="GO" id="GO:0005737">
    <property type="term" value="C:cytoplasm"/>
    <property type="evidence" value="ECO:0007669"/>
    <property type="project" value="UniProtKB-SubCell"/>
</dbReference>
<evidence type="ECO:0000256" key="1">
    <source>
        <dbReference type="ARBA" id="ARBA00001974"/>
    </source>
</evidence>
<name>T2KJ54_FORAG</name>
<dbReference type="SUPFAM" id="SSF46977">
    <property type="entry name" value="Succinate dehydrogenase/fumarate reductase flavoprotein C-terminal domain"/>
    <property type="match status" value="1"/>
</dbReference>
<evidence type="ECO:0000256" key="8">
    <source>
        <dbReference type="ARBA" id="ARBA00023002"/>
    </source>
</evidence>
<dbReference type="Pfam" id="PF00890">
    <property type="entry name" value="FAD_binding_2"/>
    <property type="match status" value="1"/>
</dbReference>
<dbReference type="Gene3D" id="3.90.700.10">
    <property type="entry name" value="Succinate dehydrogenase/fumarate reductase flavoprotein, catalytic domain"/>
    <property type="match status" value="1"/>
</dbReference>
<dbReference type="InterPro" id="IPR037099">
    <property type="entry name" value="Fum_R/Succ_DH_flav-like_C_sf"/>
</dbReference>
<keyword evidence="6 12" id="KW-0662">Pyridine nucleotide biosynthesis</keyword>
<dbReference type="HOGENOM" id="CLU_014312_3_0_10"/>
<comment type="subcellular location">
    <subcellularLocation>
        <location evidence="12">Cytoplasm</location>
    </subcellularLocation>
</comment>
<sequence length="526" mass="58410">MSQHNTDYLILGSGVAGLTTAIRLAKSLPNKEILVVTKANKSESNTKYAQGGIAVVWDKLDSFEDHIKDTMIAGEYHNDPEVVKMVIEEAPDCMRQLMSWGADFDYGVGGEFDLGKEGGHSANRIIHHKDITGLEIERTLLDQVASLENIKVLPYHFAIDLITDHQLKDSEFEEGHNIRCYGAYIMNQKTNAIEPYIANKTILCAGGIGQVYASTTNPLIATGDGIAMAYRALARIKDMEFVQFHPTALFEPEQSPSFLISEAVRGFGAYLKNKKGERFMLDIDERAELAPRDIVARAIDNEIHTTGERHVYLDCTHLDYDAFIKHFPNINEKCLGIGIDIRKHMIPVVPACHYACGGVEVNTKGETTIEDLYAAGECTSTGLHGANRLASNSLLEALVYANHIADHIIEHVDLVKPVNVNAPDWNDDGTSTPKELILITHYRNTIQHIMSDLVAIVRTNSKLKEASKHLRYVEDSTQDLYVGSKLSVQICELRNLNSIANLIVEQSAKRKTNMGGFYNSDLIEAE</sequence>
<evidence type="ECO:0000259" key="14">
    <source>
        <dbReference type="Pfam" id="PF02910"/>
    </source>
</evidence>
<dbReference type="eggNOG" id="COG0029">
    <property type="taxonomic scope" value="Bacteria"/>
</dbReference>
<evidence type="ECO:0000256" key="9">
    <source>
        <dbReference type="ARBA" id="ARBA00048305"/>
    </source>
</evidence>
<dbReference type="InterPro" id="IPR027477">
    <property type="entry name" value="Succ_DH/fumarate_Rdtase_cat_sf"/>
</dbReference>
<evidence type="ECO:0000256" key="4">
    <source>
        <dbReference type="ARBA" id="ARBA00012173"/>
    </source>
</evidence>
<comment type="pathway">
    <text evidence="2 12">Cofactor biosynthesis; NAD(+) biosynthesis; iminoaspartate from L-aspartate (oxidase route): step 1/1.</text>
</comment>
<dbReference type="GO" id="GO:0009435">
    <property type="term" value="P:NAD+ biosynthetic process"/>
    <property type="evidence" value="ECO:0007669"/>
    <property type="project" value="UniProtKB-UniPathway"/>
</dbReference>
<evidence type="ECO:0000256" key="3">
    <source>
        <dbReference type="ARBA" id="ARBA00008562"/>
    </source>
</evidence>
<dbReference type="SUPFAM" id="SSF51905">
    <property type="entry name" value="FAD/NAD(P)-binding domain"/>
    <property type="match status" value="1"/>
</dbReference>
<comment type="cofactor">
    <cofactor evidence="1 12">
        <name>FAD</name>
        <dbReference type="ChEBI" id="CHEBI:57692"/>
    </cofactor>
</comment>
<dbReference type="PRINTS" id="PR00368">
    <property type="entry name" value="FADPNR"/>
</dbReference>
<dbReference type="Gene3D" id="1.20.58.100">
    <property type="entry name" value="Fumarate reductase/succinate dehydrogenase flavoprotein-like, C-terminal domain"/>
    <property type="match status" value="1"/>
</dbReference>
<evidence type="ECO:0000256" key="7">
    <source>
        <dbReference type="ARBA" id="ARBA00022827"/>
    </source>
</evidence>
<dbReference type="GO" id="GO:0008734">
    <property type="term" value="F:L-aspartate oxidase activity"/>
    <property type="evidence" value="ECO:0007669"/>
    <property type="project" value="UniProtKB-UniRule"/>
</dbReference>
<dbReference type="InterPro" id="IPR003953">
    <property type="entry name" value="FAD-dep_OxRdtase_2_FAD-bd"/>
</dbReference>
<dbReference type="STRING" id="1347342.BN863_7390"/>
<dbReference type="RefSeq" id="WP_038527691.1">
    <property type="nucleotide sequence ID" value="NZ_HG315671.1"/>
</dbReference>
<dbReference type="EMBL" id="HG315671">
    <property type="protein sequence ID" value="CDF78451.1"/>
    <property type="molecule type" value="Genomic_DNA"/>
</dbReference>
<keyword evidence="7 12" id="KW-0274">FAD</keyword>
<dbReference type="Gene3D" id="3.50.50.60">
    <property type="entry name" value="FAD/NAD(P)-binding domain"/>
    <property type="match status" value="1"/>
</dbReference>
<evidence type="ECO:0000313" key="15">
    <source>
        <dbReference type="EMBL" id="CDF78451.1"/>
    </source>
</evidence>
<dbReference type="EC" id="1.4.3.16" evidence="4 10"/>
<dbReference type="PANTHER" id="PTHR42716:SF2">
    <property type="entry name" value="L-ASPARTATE OXIDASE, CHLOROPLASTIC"/>
    <property type="match status" value="1"/>
</dbReference>
<dbReference type="UniPathway" id="UPA00253">
    <property type="reaction ID" value="UER00326"/>
</dbReference>
<reference evidence="15 16" key="1">
    <citation type="journal article" date="2013" name="Appl. Environ. Microbiol.">
        <title>The genome of the alga-associated marine flavobacterium Formosa agariphila KMM 3901T reveals a broad potential for degradation of algal polysaccharides.</title>
        <authorList>
            <person name="Mann A.J."/>
            <person name="Hahnke R.L."/>
            <person name="Huang S."/>
            <person name="Werner J."/>
            <person name="Xing P."/>
            <person name="Barbeyron T."/>
            <person name="Huettel B."/>
            <person name="Stueber K."/>
            <person name="Reinhardt R."/>
            <person name="Harder J."/>
            <person name="Gloeckner F.O."/>
            <person name="Amann R.I."/>
            <person name="Teeling H."/>
        </authorList>
    </citation>
    <scope>NUCLEOTIDE SEQUENCE [LARGE SCALE GENOMIC DNA]</scope>
    <source>
        <strain evidence="16">DSM 15362 / KCTC 12365 / LMG 23005 / KMM 3901</strain>
    </source>
</reference>
<dbReference type="SUPFAM" id="SSF56425">
    <property type="entry name" value="Succinate dehydrogenase/fumarate reductase flavoprotein, catalytic domain"/>
    <property type="match status" value="1"/>
</dbReference>
<evidence type="ECO:0000256" key="12">
    <source>
        <dbReference type="RuleBase" id="RU362049"/>
    </source>
</evidence>
<dbReference type="NCBIfam" id="TIGR00551">
    <property type="entry name" value="nadB"/>
    <property type="match status" value="1"/>
</dbReference>
<organism evidence="15 16">
    <name type="scientific">Formosa agariphila (strain DSM 15362 / KCTC 12365 / LMG 23005 / KMM 3901 / M-2Alg 35-1)</name>
    <dbReference type="NCBI Taxonomy" id="1347342"/>
    <lineage>
        <taxon>Bacteria</taxon>
        <taxon>Pseudomonadati</taxon>
        <taxon>Bacteroidota</taxon>
        <taxon>Flavobacteriia</taxon>
        <taxon>Flavobacteriales</taxon>
        <taxon>Flavobacteriaceae</taxon>
        <taxon>Formosa</taxon>
    </lineage>
</organism>
<evidence type="ECO:0000256" key="10">
    <source>
        <dbReference type="NCBIfam" id="TIGR00551"/>
    </source>
</evidence>
<dbReference type="PANTHER" id="PTHR42716">
    <property type="entry name" value="L-ASPARTATE OXIDASE"/>
    <property type="match status" value="1"/>
</dbReference>
<evidence type="ECO:0000256" key="2">
    <source>
        <dbReference type="ARBA" id="ARBA00004950"/>
    </source>
</evidence>
<evidence type="ECO:0000256" key="5">
    <source>
        <dbReference type="ARBA" id="ARBA00022630"/>
    </source>
</evidence>
<dbReference type="InterPro" id="IPR005288">
    <property type="entry name" value="NadB"/>
</dbReference>
<dbReference type="InterPro" id="IPR036188">
    <property type="entry name" value="FAD/NAD-bd_sf"/>
</dbReference>
<evidence type="ECO:0000256" key="11">
    <source>
        <dbReference type="PIRSR" id="PIRSR000171-1"/>
    </source>
</evidence>
<dbReference type="PIRSF" id="PIRSF000171">
    <property type="entry name" value="SDHA_APRA_LASPO"/>
    <property type="match status" value="1"/>
</dbReference>
<dbReference type="InterPro" id="IPR015939">
    <property type="entry name" value="Fum_Rdtase/Succ_DH_flav-like_C"/>
</dbReference>
<dbReference type="AlphaFoldDB" id="T2KJ54"/>
<keyword evidence="16" id="KW-1185">Reference proteome</keyword>
<feature type="active site" description="Proton acceptor" evidence="11">
    <location>
        <position position="292"/>
    </location>
</feature>
<proteinExistence type="inferred from homology"/>
<evidence type="ECO:0000256" key="6">
    <source>
        <dbReference type="ARBA" id="ARBA00022642"/>
    </source>
</evidence>
<keyword evidence="8 12" id="KW-0560">Oxidoreductase</keyword>
<comment type="similarity">
    <text evidence="3 12">Belongs to the FAD-dependent oxidoreductase 2 family. NadB subfamily.</text>
</comment>
<protein>
    <recommendedName>
        <fullName evidence="4 10">L-aspartate oxidase</fullName>
        <ecNumber evidence="4 10">1.4.3.16</ecNumber>
    </recommendedName>
</protein>